<reference evidence="2 3" key="1">
    <citation type="submission" date="2018-05" db="EMBL/GenBank/DDBJ databases">
        <title>Genetic diversity of glacier-inhabiting Cryobacterium bacteria in China and description of Cryobacterium mengkeensis sp. nov. and Arthrobacter glacialis sp. nov.</title>
        <authorList>
            <person name="Liu Q."/>
            <person name="Xin Y.-H."/>
        </authorList>
    </citation>
    <scope>NUCLEOTIDE SEQUENCE [LARGE SCALE GENOMIC DNA]</scope>
    <source>
        <strain evidence="2 3">LI2</strain>
    </source>
</reference>
<evidence type="ECO:0000313" key="2">
    <source>
        <dbReference type="EMBL" id="PYI69772.1"/>
    </source>
</evidence>
<proteinExistence type="predicted"/>
<evidence type="ECO:0000313" key="3">
    <source>
        <dbReference type="Proteomes" id="UP000247832"/>
    </source>
</evidence>
<feature type="transmembrane region" description="Helical" evidence="1">
    <location>
        <begin position="12"/>
        <end position="32"/>
    </location>
</feature>
<accession>A0A2V5LFB6</accession>
<name>A0A2V5LFB6_9MICC</name>
<evidence type="ECO:0008006" key="4">
    <source>
        <dbReference type="Google" id="ProtNLM"/>
    </source>
</evidence>
<comment type="caution">
    <text evidence="2">The sequence shown here is derived from an EMBL/GenBank/DDBJ whole genome shotgun (WGS) entry which is preliminary data.</text>
</comment>
<dbReference type="AlphaFoldDB" id="A0A2V5LFB6"/>
<protein>
    <recommendedName>
        <fullName evidence="4">Alkaline shock response membrane anchor protein AmaP</fullName>
    </recommendedName>
</protein>
<keyword evidence="1" id="KW-1133">Transmembrane helix</keyword>
<organism evidence="2 3">
    <name type="scientific">Arthrobacter livingstonensis</name>
    <dbReference type="NCBI Taxonomy" id="670078"/>
    <lineage>
        <taxon>Bacteria</taxon>
        <taxon>Bacillati</taxon>
        <taxon>Actinomycetota</taxon>
        <taxon>Actinomycetes</taxon>
        <taxon>Micrococcales</taxon>
        <taxon>Micrococcaceae</taxon>
        <taxon>Arthrobacter</taxon>
    </lineage>
</organism>
<gene>
    <name evidence="2" type="ORF">CVV68_01295</name>
</gene>
<sequence>MRQTAGTLNRTWLAILGVLVLAAGITGLLQAAGTLQTIAPTPSPGTRVVTGELHPFFAQPWLIALILVIGVLVGVLALWWIIAQIPRKNPAGTYRLQHEGAQGRTSCDPSVLAAAVEEQVNTLPGVVTASALLRGTANEPDLTLKVTINDRTDVRALLRHLETSTLPQLSTTLEAPLYRRRLQIDVSTRTQSTGTVVHSTGTILH</sequence>
<dbReference type="EMBL" id="QJVD01000001">
    <property type="protein sequence ID" value="PYI69772.1"/>
    <property type="molecule type" value="Genomic_DNA"/>
</dbReference>
<evidence type="ECO:0000256" key="1">
    <source>
        <dbReference type="SAM" id="Phobius"/>
    </source>
</evidence>
<dbReference type="OrthoDB" id="4878398at2"/>
<dbReference type="Proteomes" id="UP000247832">
    <property type="component" value="Unassembled WGS sequence"/>
</dbReference>
<feature type="transmembrane region" description="Helical" evidence="1">
    <location>
        <begin position="61"/>
        <end position="82"/>
    </location>
</feature>
<dbReference type="RefSeq" id="WP_110499195.1">
    <property type="nucleotide sequence ID" value="NZ_QJVD01000001.1"/>
</dbReference>
<keyword evidence="1" id="KW-0812">Transmembrane</keyword>
<keyword evidence="1" id="KW-0472">Membrane</keyword>
<keyword evidence="3" id="KW-1185">Reference proteome</keyword>